<dbReference type="AlphaFoldDB" id="A0A3G9JYC8"/>
<evidence type="ECO:0000259" key="8">
    <source>
        <dbReference type="PROSITE" id="PS50109"/>
    </source>
</evidence>
<evidence type="ECO:0000256" key="6">
    <source>
        <dbReference type="ARBA" id="ARBA00023012"/>
    </source>
</evidence>
<dbReference type="GO" id="GO:0000155">
    <property type="term" value="F:phosphorelay sensor kinase activity"/>
    <property type="evidence" value="ECO:0007669"/>
    <property type="project" value="InterPro"/>
</dbReference>
<evidence type="ECO:0000256" key="5">
    <source>
        <dbReference type="ARBA" id="ARBA00022777"/>
    </source>
</evidence>
<keyword evidence="4" id="KW-0808">Transferase</keyword>
<keyword evidence="11" id="KW-1185">Reference proteome</keyword>
<dbReference type="InterPro" id="IPR003594">
    <property type="entry name" value="HATPase_dom"/>
</dbReference>
<keyword evidence="3 7" id="KW-0597">Phosphoprotein</keyword>
<dbReference type="PROSITE" id="PS50109">
    <property type="entry name" value="HIS_KIN"/>
    <property type="match status" value="1"/>
</dbReference>
<dbReference type="InterPro" id="IPR003661">
    <property type="entry name" value="HisK_dim/P_dom"/>
</dbReference>
<dbReference type="Proteomes" id="UP000268059">
    <property type="component" value="Chromosome"/>
</dbReference>
<dbReference type="Pfam" id="PF02518">
    <property type="entry name" value="HATPase_c"/>
    <property type="match status" value="1"/>
</dbReference>
<evidence type="ECO:0000259" key="9">
    <source>
        <dbReference type="PROSITE" id="PS50110"/>
    </source>
</evidence>
<dbReference type="CDD" id="cd00082">
    <property type="entry name" value="HisKA"/>
    <property type="match status" value="1"/>
</dbReference>
<feature type="domain" description="Response regulatory" evidence="9">
    <location>
        <begin position="656"/>
        <end position="769"/>
    </location>
</feature>
<evidence type="ECO:0000313" key="10">
    <source>
        <dbReference type="EMBL" id="BBH27794.1"/>
    </source>
</evidence>
<sequence>MEEHMTYDERIAAIYLFDFQADTYTLIASNEPHFSFSYHEYGSLSAFYKQEFHLLEESLADVEALLAKQSFYALTSHGEFWKQALLRRIPESPRALVYFLNENAFTGEEFISPKQRFDFYFKALYRQAFAGSEYDLTKDSLKHFDFHDESYASYFQPLPQTYPASGIQYLRSFVETHVHFDQEGLISYFSPDYVYSLYHRGKYSSVYNFVIHVDDKPTLYVEISSVFSLNQEGHMIVLSVFKDVTKRYEKEEERIRYLHLLKTLSQDYESVLLCEKDRKAEIYRLNSALEGHLVNGEDISQVFHTYASLEICQEDREAFLAYTDVDHILDHCALGESYRFRYRVHAQDSLEYHEVNIIKIGDEHDPLIVFGFTNVDADQRRKIETQDLLKEALNQAENANVAKGTFLSNMSHDMRTPMNAIVGFCEIAQSNLDDEGVLKYSLSRIMDASKSLLSIIDNALNVSRIESGRVHLHQKSAHLSVLLQTLKRELRPYLTKKKQVLQVKEHYFHDVLYMDQNKCKQVLWNILMNAIQYTPEGGHIFFGIDELTGTKYQYARFLFTIEDDGIGMSEEYLKNIYDPFSREENTTNSGVAGTGLGMTIAKNLIDMAGGHISITSHSHVGTKVIVELELKVMNDKPLAVSVPEKQQPIKSLKRRHILIVEDNALNAEITKTILESLDAKASVVGNGQLAVEALMQQPFDGVLMDIMMPVMDGLQATKAIRSFSDVPIIAMSANAFEEDKRRAFEAGVNDYVTKPFKTEYLLKVLGRWLGESNYDKIEPEVRE</sequence>
<dbReference type="EC" id="2.7.13.3" evidence="2"/>
<keyword evidence="5" id="KW-0418">Kinase</keyword>
<feature type="modified residue" description="4-aspartylphosphate" evidence="7">
    <location>
        <position position="705"/>
    </location>
</feature>
<dbReference type="InterPro" id="IPR004358">
    <property type="entry name" value="Sig_transdc_His_kin-like_C"/>
</dbReference>
<proteinExistence type="predicted"/>
<dbReference type="SMART" id="SM00448">
    <property type="entry name" value="REC"/>
    <property type="match status" value="1"/>
</dbReference>
<dbReference type="OrthoDB" id="1656130at2"/>
<dbReference type="SMART" id="SM00388">
    <property type="entry name" value="HisKA"/>
    <property type="match status" value="1"/>
</dbReference>
<keyword evidence="6" id="KW-0902">Two-component regulatory system</keyword>
<dbReference type="PANTHER" id="PTHR43047:SF72">
    <property type="entry name" value="OSMOSENSING HISTIDINE PROTEIN KINASE SLN1"/>
    <property type="match status" value="1"/>
</dbReference>
<evidence type="ECO:0000256" key="4">
    <source>
        <dbReference type="ARBA" id="ARBA00022679"/>
    </source>
</evidence>
<dbReference type="PANTHER" id="PTHR43047">
    <property type="entry name" value="TWO-COMPONENT HISTIDINE PROTEIN KINASE"/>
    <property type="match status" value="1"/>
</dbReference>
<dbReference type="SUPFAM" id="SSF55874">
    <property type="entry name" value="ATPase domain of HSP90 chaperone/DNA topoisomerase II/histidine kinase"/>
    <property type="match status" value="1"/>
</dbReference>
<dbReference type="SUPFAM" id="SSF47384">
    <property type="entry name" value="Homodimeric domain of signal transducing histidine kinase"/>
    <property type="match status" value="1"/>
</dbReference>
<dbReference type="Gene3D" id="1.10.287.130">
    <property type="match status" value="1"/>
</dbReference>
<dbReference type="KEGG" id="ebm:SG0102_27280"/>
<dbReference type="InterPro" id="IPR036097">
    <property type="entry name" value="HisK_dim/P_sf"/>
</dbReference>
<accession>A0A3G9JYC8</accession>
<dbReference type="SUPFAM" id="SSF52172">
    <property type="entry name" value="CheY-like"/>
    <property type="match status" value="1"/>
</dbReference>
<evidence type="ECO:0000313" key="11">
    <source>
        <dbReference type="Proteomes" id="UP000268059"/>
    </source>
</evidence>
<dbReference type="InterPro" id="IPR036890">
    <property type="entry name" value="HATPase_C_sf"/>
</dbReference>
<dbReference type="Pfam" id="PF00512">
    <property type="entry name" value="HisKA"/>
    <property type="match status" value="1"/>
</dbReference>
<dbReference type="PROSITE" id="PS50110">
    <property type="entry name" value="RESPONSE_REGULATORY"/>
    <property type="match status" value="1"/>
</dbReference>
<organism evidence="10 11">
    <name type="scientific">Intestinibaculum porci</name>
    <dbReference type="NCBI Taxonomy" id="2487118"/>
    <lineage>
        <taxon>Bacteria</taxon>
        <taxon>Bacillati</taxon>
        <taxon>Bacillota</taxon>
        <taxon>Erysipelotrichia</taxon>
        <taxon>Erysipelotrichales</taxon>
        <taxon>Erysipelotrichaceae</taxon>
        <taxon>Intestinibaculum</taxon>
    </lineage>
</organism>
<comment type="catalytic activity">
    <reaction evidence="1">
        <text>ATP + protein L-histidine = ADP + protein N-phospho-L-histidine.</text>
        <dbReference type="EC" id="2.7.13.3"/>
    </reaction>
</comment>
<name>A0A3G9JYC8_9FIRM</name>
<evidence type="ECO:0000256" key="2">
    <source>
        <dbReference type="ARBA" id="ARBA00012438"/>
    </source>
</evidence>
<dbReference type="GO" id="GO:0009927">
    <property type="term" value="F:histidine phosphotransfer kinase activity"/>
    <property type="evidence" value="ECO:0007669"/>
    <property type="project" value="TreeGrafter"/>
</dbReference>
<dbReference type="InterPro" id="IPR005467">
    <property type="entry name" value="His_kinase_dom"/>
</dbReference>
<reference evidence="10 11" key="1">
    <citation type="submission" date="2018-11" db="EMBL/GenBank/DDBJ databases">
        <title>Novel Erysipelotrichaceae bacterium isolated from small intestine of a swine.</title>
        <authorList>
            <person name="Kim J.S."/>
            <person name="Choe H."/>
            <person name="Lee Y.R."/>
            <person name="Kim K.M."/>
            <person name="Park D.S."/>
        </authorList>
    </citation>
    <scope>NUCLEOTIDE SEQUENCE [LARGE SCALE GENOMIC DNA]</scope>
    <source>
        <strain evidence="10 11">SG0102</strain>
    </source>
</reference>
<dbReference type="InterPro" id="IPR001789">
    <property type="entry name" value="Sig_transdc_resp-reg_receiver"/>
</dbReference>
<dbReference type="Pfam" id="PF00072">
    <property type="entry name" value="Response_reg"/>
    <property type="match status" value="1"/>
</dbReference>
<dbReference type="GO" id="GO:0005886">
    <property type="term" value="C:plasma membrane"/>
    <property type="evidence" value="ECO:0007669"/>
    <property type="project" value="TreeGrafter"/>
</dbReference>
<dbReference type="Gene3D" id="3.40.50.2300">
    <property type="match status" value="1"/>
</dbReference>
<dbReference type="CDD" id="cd17546">
    <property type="entry name" value="REC_hyHK_CKI1_RcsC-like"/>
    <property type="match status" value="1"/>
</dbReference>
<protein>
    <recommendedName>
        <fullName evidence="2">histidine kinase</fullName>
        <ecNumber evidence="2">2.7.13.3</ecNumber>
    </recommendedName>
</protein>
<dbReference type="PRINTS" id="PR00344">
    <property type="entry name" value="BCTRLSENSOR"/>
</dbReference>
<gene>
    <name evidence="10" type="ORF">SG0102_27280</name>
</gene>
<dbReference type="RefSeq" id="WP_125120491.1">
    <property type="nucleotide sequence ID" value="NZ_AP019309.1"/>
</dbReference>
<evidence type="ECO:0000256" key="1">
    <source>
        <dbReference type="ARBA" id="ARBA00000085"/>
    </source>
</evidence>
<dbReference type="Gene3D" id="3.30.565.10">
    <property type="entry name" value="Histidine kinase-like ATPase, C-terminal domain"/>
    <property type="match status" value="1"/>
</dbReference>
<evidence type="ECO:0000256" key="3">
    <source>
        <dbReference type="ARBA" id="ARBA00022553"/>
    </source>
</evidence>
<dbReference type="InterPro" id="IPR011006">
    <property type="entry name" value="CheY-like_superfamily"/>
</dbReference>
<dbReference type="SMART" id="SM00387">
    <property type="entry name" value="HATPase_c"/>
    <property type="match status" value="1"/>
</dbReference>
<dbReference type="EMBL" id="AP019309">
    <property type="protein sequence ID" value="BBH27794.1"/>
    <property type="molecule type" value="Genomic_DNA"/>
</dbReference>
<dbReference type="InParanoid" id="A0A3G9JYC8"/>
<evidence type="ECO:0000256" key="7">
    <source>
        <dbReference type="PROSITE-ProRule" id="PRU00169"/>
    </source>
</evidence>
<feature type="domain" description="Histidine kinase" evidence="8">
    <location>
        <begin position="409"/>
        <end position="632"/>
    </location>
</feature>